<dbReference type="CDD" id="cd09272">
    <property type="entry name" value="RNase_HI_RT_Ty1"/>
    <property type="match status" value="1"/>
</dbReference>
<comment type="caution">
    <text evidence="2">The sequence shown here is derived from an EMBL/GenBank/DDBJ whole genome shotgun (WGS) entry which is preliminary data.</text>
</comment>
<dbReference type="PANTHER" id="PTHR11439">
    <property type="entry name" value="GAG-POL-RELATED RETROTRANSPOSON"/>
    <property type="match status" value="1"/>
</dbReference>
<accession>A0A371FNM5</accession>
<dbReference type="Pfam" id="PF25597">
    <property type="entry name" value="SH3_retrovirus"/>
    <property type="match status" value="1"/>
</dbReference>
<dbReference type="OrthoDB" id="1645289at2759"/>
<proteinExistence type="predicted"/>
<evidence type="ECO:0000313" key="3">
    <source>
        <dbReference type="Proteomes" id="UP000257109"/>
    </source>
</evidence>
<evidence type="ECO:0000259" key="1">
    <source>
        <dbReference type="Pfam" id="PF25597"/>
    </source>
</evidence>
<reference evidence="2" key="1">
    <citation type="submission" date="2018-05" db="EMBL/GenBank/DDBJ databases">
        <title>Draft genome of Mucuna pruriens seed.</title>
        <authorList>
            <person name="Nnadi N.E."/>
            <person name="Vos R."/>
            <person name="Hasami M.H."/>
            <person name="Devisetty U.K."/>
            <person name="Aguiy J.C."/>
        </authorList>
    </citation>
    <scope>NUCLEOTIDE SEQUENCE [LARGE SCALE GENOMIC DNA]</scope>
    <source>
        <strain evidence="2">JCA_2017</strain>
    </source>
</reference>
<dbReference type="Proteomes" id="UP000257109">
    <property type="component" value="Unassembled WGS sequence"/>
</dbReference>
<feature type="domain" description="Retroviral polymerase SH3-like" evidence="1">
    <location>
        <begin position="61"/>
        <end position="115"/>
    </location>
</feature>
<organism evidence="2 3">
    <name type="scientific">Mucuna pruriens</name>
    <name type="common">Velvet bean</name>
    <name type="synonym">Dolichos pruriens</name>
    <dbReference type="NCBI Taxonomy" id="157652"/>
    <lineage>
        <taxon>Eukaryota</taxon>
        <taxon>Viridiplantae</taxon>
        <taxon>Streptophyta</taxon>
        <taxon>Embryophyta</taxon>
        <taxon>Tracheophyta</taxon>
        <taxon>Spermatophyta</taxon>
        <taxon>Magnoliopsida</taxon>
        <taxon>eudicotyledons</taxon>
        <taxon>Gunneridae</taxon>
        <taxon>Pentapetalae</taxon>
        <taxon>rosids</taxon>
        <taxon>fabids</taxon>
        <taxon>Fabales</taxon>
        <taxon>Fabaceae</taxon>
        <taxon>Papilionoideae</taxon>
        <taxon>50 kb inversion clade</taxon>
        <taxon>NPAAA clade</taxon>
        <taxon>indigoferoid/millettioid clade</taxon>
        <taxon>Phaseoleae</taxon>
        <taxon>Mucuna</taxon>
    </lineage>
</organism>
<dbReference type="AlphaFoldDB" id="A0A371FNM5"/>
<name>A0A371FNM5_MUCPR</name>
<protein>
    <recommendedName>
        <fullName evidence="1">Retroviral polymerase SH3-like domain-containing protein</fullName>
    </recommendedName>
</protein>
<dbReference type="EMBL" id="QJKJ01008390">
    <property type="protein sequence ID" value="RDX79919.1"/>
    <property type="molecule type" value="Genomic_DNA"/>
</dbReference>
<evidence type="ECO:0000313" key="2">
    <source>
        <dbReference type="EMBL" id="RDX79919.1"/>
    </source>
</evidence>
<dbReference type="PANTHER" id="PTHR11439:SF467">
    <property type="entry name" value="INTEGRASE CATALYTIC DOMAIN-CONTAINING PROTEIN"/>
    <property type="match status" value="1"/>
</dbReference>
<feature type="non-terminal residue" evidence="2">
    <location>
        <position position="1"/>
    </location>
</feature>
<sequence length="298" mass="34147">MVHYLNFNLERKLVIKSDRGGEYYVSTKAVNTTPYEFWNDKKSNIKHLHIWGCPAKARPYRPHERKLDSRTVSCYFVGYAECSRGYKFYDLTSRSFFETRNARFLEEVEFEKEENIRNINFEEESINDIGQVLVPIVVQATTPIIEDNSSLNKLKKCHAEDPSERGDIFNMKDSKPGNTPIAKGDKFSLKQCPNNDLERNEMQKILYALVVGSLMCAQVCTRPDIAFVIGVLGKETKRYMLTYQKSKGLEIIEYSNSDFAGCQDSKRSTSGYIYMLARGAISWKSVKQTLIAPSTMGL</sequence>
<keyword evidence="3" id="KW-1185">Reference proteome</keyword>
<gene>
    <name evidence="2" type="ORF">CR513_39594</name>
</gene>
<dbReference type="InterPro" id="IPR057670">
    <property type="entry name" value="SH3_retrovirus"/>
</dbReference>